<evidence type="ECO:0000256" key="1">
    <source>
        <dbReference type="ARBA" id="ARBA00007174"/>
    </source>
</evidence>
<comment type="similarity">
    <text evidence="1 5">Belongs to the MsrB Met sulfoxide reductase family.</text>
</comment>
<dbReference type="InParanoid" id="G8ZQR4"/>
<evidence type="ECO:0000313" key="8">
    <source>
        <dbReference type="Proteomes" id="UP000005627"/>
    </source>
</evidence>
<dbReference type="PANTHER" id="PTHR10173:SF52">
    <property type="entry name" value="METHIONINE-R-SULFOXIDE REDUCTASE B1"/>
    <property type="match status" value="1"/>
</dbReference>
<dbReference type="PANTHER" id="PTHR10173">
    <property type="entry name" value="METHIONINE SULFOXIDE REDUCTASE"/>
    <property type="match status" value="1"/>
</dbReference>
<dbReference type="InterPro" id="IPR028427">
    <property type="entry name" value="Met_Sox_Rdtase_MsrB"/>
</dbReference>
<dbReference type="HOGENOM" id="CLU_031040_8_1_1"/>
<dbReference type="KEGG" id="tdl:TDEL_0C06620"/>
<keyword evidence="5" id="KW-0862">Zinc</keyword>
<reference evidence="7 8" key="1">
    <citation type="journal article" date="2011" name="Proc. Natl. Acad. Sci. U.S.A.">
        <title>Evolutionary erosion of yeast sex chromosomes by mating-type switching accidents.</title>
        <authorList>
            <person name="Gordon J.L."/>
            <person name="Armisen D."/>
            <person name="Proux-Wera E."/>
            <person name="Oheigeartaigh S.S."/>
            <person name="Byrne K.P."/>
            <person name="Wolfe K.H."/>
        </authorList>
    </citation>
    <scope>NUCLEOTIDE SEQUENCE [LARGE SCALE GENOMIC DNA]</scope>
    <source>
        <strain evidence="8">ATCC 10662 / CBS 1146 / NBRC 0425 / NCYC 2629 / NRRL Y-866</strain>
    </source>
</reference>
<evidence type="ECO:0000256" key="2">
    <source>
        <dbReference type="ARBA" id="ARBA00012499"/>
    </source>
</evidence>
<dbReference type="eggNOG" id="KOG0856">
    <property type="taxonomic scope" value="Eukaryota"/>
</dbReference>
<dbReference type="FunCoup" id="G8ZQR4">
    <property type="interactions" value="324"/>
</dbReference>
<dbReference type="Gene3D" id="2.170.150.20">
    <property type="entry name" value="Peptide methionine sulfoxide reductase"/>
    <property type="match status" value="1"/>
</dbReference>
<keyword evidence="8" id="KW-1185">Reference proteome</keyword>
<dbReference type="Pfam" id="PF01641">
    <property type="entry name" value="SelR"/>
    <property type="match status" value="1"/>
</dbReference>
<dbReference type="OrthoDB" id="44061at2759"/>
<evidence type="ECO:0000313" key="7">
    <source>
        <dbReference type="EMBL" id="CCE91551.1"/>
    </source>
</evidence>
<dbReference type="EMBL" id="HE616744">
    <property type="protein sequence ID" value="CCE91551.1"/>
    <property type="molecule type" value="Genomic_DNA"/>
</dbReference>
<dbReference type="InterPro" id="IPR002579">
    <property type="entry name" value="Met_Sox_Rdtase_MsrB_dom"/>
</dbReference>
<keyword evidence="3 5" id="KW-0560">Oxidoreductase</keyword>
<dbReference type="AlphaFoldDB" id="G8ZQR4"/>
<evidence type="ECO:0000256" key="4">
    <source>
        <dbReference type="ARBA" id="ARBA00048488"/>
    </source>
</evidence>
<evidence type="ECO:0000259" key="6">
    <source>
        <dbReference type="PROSITE" id="PS51790"/>
    </source>
</evidence>
<sequence>MLRGVSRTLLLTRYFQKNLFSSTTMANSGRQWNPKLSSEQLSVLRDKGTERPYTGTYLDNKENGIYHCANCEAPLYSSGAKFDSGCGWPAFYQEVSKDALSYHRDGSLGMERVEICCGQCGGHLGHVFEGEGWQKMLGHPTDARHCVNSASLTFAKNK</sequence>
<gene>
    <name evidence="7" type="primary">TDEL0C06620</name>
    <name evidence="7" type="ORF">TDEL_0C06620</name>
</gene>
<dbReference type="Proteomes" id="UP000005627">
    <property type="component" value="Chromosome 3"/>
</dbReference>
<dbReference type="STRING" id="1076872.G8ZQR4"/>
<evidence type="ECO:0000256" key="3">
    <source>
        <dbReference type="ARBA" id="ARBA00023002"/>
    </source>
</evidence>
<comment type="cofactor">
    <cofactor evidence="5">
        <name>Zn(2+)</name>
        <dbReference type="ChEBI" id="CHEBI:29105"/>
    </cofactor>
    <text evidence="5">Binds 1 zinc ion per subunit.</text>
</comment>
<keyword evidence="5" id="KW-0479">Metal-binding</keyword>
<dbReference type="RefSeq" id="XP_003680762.1">
    <property type="nucleotide sequence ID" value="XM_003680714.1"/>
</dbReference>
<accession>G8ZQR4</accession>
<dbReference type="GO" id="GO:0046872">
    <property type="term" value="F:metal ion binding"/>
    <property type="evidence" value="ECO:0007669"/>
    <property type="project" value="UniProtKB-KW"/>
</dbReference>
<dbReference type="NCBIfam" id="TIGR00357">
    <property type="entry name" value="peptide-methionine (R)-S-oxide reductase MsrB"/>
    <property type="match status" value="1"/>
</dbReference>
<dbReference type="GeneID" id="11501968"/>
<dbReference type="EC" id="1.8.4.12" evidence="2 5"/>
<feature type="domain" description="MsrB" evidence="6">
    <location>
        <begin position="29"/>
        <end position="157"/>
    </location>
</feature>
<dbReference type="InterPro" id="IPR011057">
    <property type="entry name" value="Mss4-like_sf"/>
</dbReference>
<comment type="catalytic activity">
    <reaction evidence="4 5">
        <text>L-methionyl-[protein] + [thioredoxin]-disulfide + H2O = L-methionyl-(R)-S-oxide-[protein] + [thioredoxin]-dithiol</text>
        <dbReference type="Rhea" id="RHEA:24164"/>
        <dbReference type="Rhea" id="RHEA-COMP:10698"/>
        <dbReference type="Rhea" id="RHEA-COMP:10700"/>
        <dbReference type="Rhea" id="RHEA-COMP:12313"/>
        <dbReference type="Rhea" id="RHEA-COMP:12314"/>
        <dbReference type="ChEBI" id="CHEBI:15377"/>
        <dbReference type="ChEBI" id="CHEBI:16044"/>
        <dbReference type="ChEBI" id="CHEBI:29950"/>
        <dbReference type="ChEBI" id="CHEBI:45764"/>
        <dbReference type="ChEBI" id="CHEBI:50058"/>
        <dbReference type="EC" id="1.8.4.12"/>
    </reaction>
</comment>
<protein>
    <recommendedName>
        <fullName evidence="2 5">Peptide-methionine (R)-S-oxide reductase</fullName>
        <ecNumber evidence="2 5">1.8.4.12</ecNumber>
    </recommendedName>
</protein>
<evidence type="ECO:0000256" key="5">
    <source>
        <dbReference type="RuleBase" id="RU365044"/>
    </source>
</evidence>
<dbReference type="GO" id="GO:0030091">
    <property type="term" value="P:protein repair"/>
    <property type="evidence" value="ECO:0007669"/>
    <property type="project" value="InterPro"/>
</dbReference>
<dbReference type="GO" id="GO:0034599">
    <property type="term" value="P:cellular response to oxidative stress"/>
    <property type="evidence" value="ECO:0007669"/>
    <property type="project" value="EnsemblFungi"/>
</dbReference>
<name>G8ZQR4_TORDE</name>
<proteinExistence type="inferred from homology"/>
<dbReference type="GO" id="GO:0033743">
    <property type="term" value="F:peptide-methionine (R)-S-oxide reductase activity"/>
    <property type="evidence" value="ECO:0007669"/>
    <property type="project" value="UniProtKB-EC"/>
</dbReference>
<dbReference type="SUPFAM" id="SSF51316">
    <property type="entry name" value="Mss4-like"/>
    <property type="match status" value="1"/>
</dbReference>
<dbReference type="PROSITE" id="PS51790">
    <property type="entry name" value="MSRB"/>
    <property type="match status" value="1"/>
</dbReference>
<organism evidence="7 8">
    <name type="scientific">Torulaspora delbrueckii</name>
    <name type="common">Yeast</name>
    <name type="synonym">Candida colliculosa</name>
    <dbReference type="NCBI Taxonomy" id="4950"/>
    <lineage>
        <taxon>Eukaryota</taxon>
        <taxon>Fungi</taxon>
        <taxon>Dikarya</taxon>
        <taxon>Ascomycota</taxon>
        <taxon>Saccharomycotina</taxon>
        <taxon>Saccharomycetes</taxon>
        <taxon>Saccharomycetales</taxon>
        <taxon>Saccharomycetaceae</taxon>
        <taxon>Torulaspora</taxon>
    </lineage>
</organism>
<dbReference type="GO" id="GO:0005739">
    <property type="term" value="C:mitochondrion"/>
    <property type="evidence" value="ECO:0007669"/>
    <property type="project" value="EnsemblFungi"/>
</dbReference>